<dbReference type="InterPro" id="IPR023246">
    <property type="entry name" value="AUTS2"/>
</dbReference>
<feature type="region of interest" description="Disordered" evidence="2">
    <location>
        <begin position="295"/>
        <end position="416"/>
    </location>
</feature>
<reference evidence="3" key="1">
    <citation type="submission" date="2018-11" db="EMBL/GenBank/DDBJ databases">
        <authorList>
            <person name="Alioto T."/>
            <person name="Alioto T."/>
        </authorList>
    </citation>
    <scope>NUCLEOTIDE SEQUENCE</scope>
</reference>
<feature type="compositionally biased region" description="Polar residues" evidence="2">
    <location>
        <begin position="1006"/>
        <end position="1027"/>
    </location>
</feature>
<feature type="compositionally biased region" description="Polar residues" evidence="2">
    <location>
        <begin position="377"/>
        <end position="388"/>
    </location>
</feature>
<proteinExistence type="predicted"/>
<keyword evidence="1" id="KW-0597">Phosphoprotein</keyword>
<evidence type="ECO:0000313" key="4">
    <source>
        <dbReference type="Proteomes" id="UP000596742"/>
    </source>
</evidence>
<gene>
    <name evidence="3" type="ORF">MGAL_10B051803</name>
</gene>
<evidence type="ECO:0000256" key="1">
    <source>
        <dbReference type="ARBA" id="ARBA00022553"/>
    </source>
</evidence>
<sequence length="1046" mass="115722">MENETSKKQRFTKRRERAQVNQVPDYGSGDDDPPSVKDKPRSKPRKKKNIVNLSEEDVIDGFAILSFKSFEDLENCIKASTKQNEKTETNVLTDKHKSSIKKKVKKHRPLPLPSPRLRQSEESVEPSSSGELTDHHKINSPRRSTDSRDLLSEASSSSGRGYLCDSESGDDRASDASSDIFSISHNRECVLPLTKSTCSSSFSTTVTTSSTSNLTITSTNTLASTTTTSPTTTTCALSTSSVITESTKTTCSITSPAVTATTSVITNGPSVTAPSLKRKTLSPLNRVSPITAKAAVVPRASSASSTPLPLSASKQSPFPRDQRKVSPSPRVTPKREDFREKEHHSNSFPKPWPGSNTPGHLFGPQVSLSPGPYNHSGYPQQPNHNPGLSHSMFASPLPPGPSSNLGAGAAQLSSPTDSMNVAGQEILREELNRRFLLSQERPTSSLIGPPPYMKADIHQHQHMHQHQHQHTHQHMYPIIPPFTTGAMIPNPAPLPVNKFGDNPLYRNFGMPPGYSGLSPLMPPSGGLSSTLTGAFQPKRVSTGLHPSQMLHSLRDRDKIPSAATLPAQKKPGKWNAVHVRIAWEIYQHQQKHIELQKGQEGKSMEPLRPPSHLFPGASLHRPTDLSASTGLLSQGLCFSGSHGRNSLEQPPGHSGFLNPMHSGASPFPKPSPYSMSNPLGFGGLGSSGAFSGRGEMPNVPGLTSPHEWNRLHRTPPTFPGAQSGPWSKREDGEIDRGDRGPEAGVLALDRRREEDRERERRNGEHDRRVSLEERSRERELSYMKDAHASRSRSRSRSPLQNGRVGSAKSDSSYERRFDDKSGLKIKQERREEDLILHAERDKLRTDYLLGRSQAVNPMNFSMLDRARLLGAPSPYMFGDRVPPHPALLSQYDKSPLEMNLGQHQFQLQRDMERERERMLSRIQHPSLFDPEQLRKEELFLQDERVRRDILERLPFYDPQRMAFEQSRYPHLRPPDPLSAHFPRTISPMIAHAKGGSPAGYPPPLIPSSSATQSRTQSPGRSKPSATETSDKRDNYSNSNDPGVHSR</sequence>
<accession>A0A8B6BEN6</accession>
<feature type="compositionally biased region" description="Low complexity" evidence="2">
    <location>
        <begin position="295"/>
        <end position="313"/>
    </location>
</feature>
<dbReference type="PANTHER" id="PTHR14429">
    <property type="entry name" value="FIBROSIN FAMILY MEMBER"/>
    <property type="match status" value="1"/>
</dbReference>
<dbReference type="OrthoDB" id="10060000at2759"/>
<dbReference type="Proteomes" id="UP000596742">
    <property type="component" value="Unassembled WGS sequence"/>
</dbReference>
<feature type="compositionally biased region" description="Basic and acidic residues" evidence="2">
    <location>
        <begin position="748"/>
        <end position="788"/>
    </location>
</feature>
<dbReference type="AlphaFoldDB" id="A0A8B6BEN6"/>
<dbReference type="EMBL" id="UYJE01000045">
    <property type="protein sequence ID" value="VDH89488.1"/>
    <property type="molecule type" value="Genomic_DNA"/>
</dbReference>
<dbReference type="Pfam" id="PF15336">
    <property type="entry name" value="Auts2"/>
    <property type="match status" value="1"/>
</dbReference>
<feature type="region of interest" description="Disordered" evidence="2">
    <location>
        <begin position="989"/>
        <end position="1046"/>
    </location>
</feature>
<feature type="compositionally biased region" description="Basic and acidic residues" evidence="2">
    <location>
        <begin position="333"/>
        <end position="345"/>
    </location>
</feature>
<feature type="region of interest" description="Disordered" evidence="2">
    <location>
        <begin position="83"/>
        <end position="177"/>
    </location>
</feature>
<feature type="compositionally biased region" description="Basic and acidic residues" evidence="2">
    <location>
        <begin position="132"/>
        <end position="151"/>
    </location>
</feature>
<dbReference type="PANTHER" id="PTHR14429:SF22">
    <property type="entry name" value="AGAP013055-PA"/>
    <property type="match status" value="1"/>
</dbReference>
<evidence type="ECO:0000256" key="2">
    <source>
        <dbReference type="SAM" id="MobiDB-lite"/>
    </source>
</evidence>
<keyword evidence="4" id="KW-1185">Reference proteome</keyword>
<feature type="compositionally biased region" description="Basic residues" evidence="2">
    <location>
        <begin position="98"/>
        <end position="109"/>
    </location>
</feature>
<feature type="region of interest" description="Disordered" evidence="2">
    <location>
        <begin position="1"/>
        <end position="49"/>
    </location>
</feature>
<organism evidence="3 4">
    <name type="scientific">Mytilus galloprovincialis</name>
    <name type="common">Mediterranean mussel</name>
    <dbReference type="NCBI Taxonomy" id="29158"/>
    <lineage>
        <taxon>Eukaryota</taxon>
        <taxon>Metazoa</taxon>
        <taxon>Spiralia</taxon>
        <taxon>Lophotrochozoa</taxon>
        <taxon>Mollusca</taxon>
        <taxon>Bivalvia</taxon>
        <taxon>Autobranchia</taxon>
        <taxon>Pteriomorphia</taxon>
        <taxon>Mytilida</taxon>
        <taxon>Mytiloidea</taxon>
        <taxon>Mytilidae</taxon>
        <taxon>Mytilinae</taxon>
        <taxon>Mytilus</taxon>
    </lineage>
</organism>
<evidence type="ECO:0000313" key="3">
    <source>
        <dbReference type="EMBL" id="VDH89488.1"/>
    </source>
</evidence>
<feature type="compositionally biased region" description="Low complexity" evidence="2">
    <location>
        <begin position="152"/>
        <end position="161"/>
    </location>
</feature>
<feature type="region of interest" description="Disordered" evidence="2">
    <location>
        <begin position="642"/>
        <end position="671"/>
    </location>
</feature>
<name>A0A8B6BEN6_MYTGA</name>
<feature type="region of interest" description="Disordered" evidence="2">
    <location>
        <begin position="686"/>
        <end position="818"/>
    </location>
</feature>
<feature type="compositionally biased region" description="Basic and acidic residues" evidence="2">
    <location>
        <begin position="727"/>
        <end position="741"/>
    </location>
</feature>
<protein>
    <submittedName>
        <fullName evidence="3">Uncharacterized protein</fullName>
    </submittedName>
</protein>
<feature type="compositionally biased region" description="Basic and acidic residues" evidence="2">
    <location>
        <begin position="83"/>
        <end position="97"/>
    </location>
</feature>
<comment type="caution">
    <text evidence="3">The sequence shown here is derived from an EMBL/GenBank/DDBJ whole genome shotgun (WGS) entry which is preliminary data.</text>
</comment>